<feature type="domain" description="Cytochrome c" evidence="10">
    <location>
        <begin position="185"/>
        <end position="292"/>
    </location>
</feature>
<comment type="caution">
    <text evidence="11">The sequence shown here is derived from an EMBL/GenBank/DDBJ whole genome shotgun (WGS) entry which is preliminary data.</text>
</comment>
<evidence type="ECO:0000256" key="5">
    <source>
        <dbReference type="ARBA" id="ARBA00022729"/>
    </source>
</evidence>
<dbReference type="RefSeq" id="WP_306846946.1">
    <property type="nucleotide sequence ID" value="NZ_JAUSSK010000001.1"/>
</dbReference>
<reference evidence="11 12" key="1">
    <citation type="submission" date="2023-07" db="EMBL/GenBank/DDBJ databases">
        <title>Sorghum-associated microbial communities from plants grown in Nebraska, USA.</title>
        <authorList>
            <person name="Schachtman D."/>
        </authorList>
    </citation>
    <scope>NUCLEOTIDE SEQUENCE [LARGE SCALE GENOMIC DNA]</scope>
    <source>
        <strain evidence="11 12">CC60</strain>
    </source>
</reference>
<evidence type="ECO:0000256" key="9">
    <source>
        <dbReference type="PROSITE-ProRule" id="PRU00433"/>
    </source>
</evidence>
<evidence type="ECO:0000256" key="4">
    <source>
        <dbReference type="ARBA" id="ARBA00022723"/>
    </source>
</evidence>
<dbReference type="PIRSF" id="PIRSF000018">
    <property type="entry name" value="Mb_ADH_cyt_c"/>
    <property type="match status" value="1"/>
</dbReference>
<feature type="domain" description="Cytochrome c" evidence="10">
    <location>
        <begin position="42"/>
        <end position="145"/>
    </location>
</feature>
<dbReference type="Gene3D" id="1.10.760.10">
    <property type="entry name" value="Cytochrome c-like domain"/>
    <property type="match status" value="3"/>
</dbReference>
<keyword evidence="5" id="KW-0732">Signal</keyword>
<sequence length="418" mass="45008">MRRSLLIAVPAVCLFGLLAFVIFAWRPSMAPVASPDVAIDASRVEKGRIVVALGDCAVCHTRPGGKDFAGGLPLKTPFGTIFTTNITPDRETGIGGWSLAAFRRAMREGVSRDGHLLYPAFPYIHYTQVTDADIEAAYAFLMTRTPVHERAPENELPLPLRFRPSLAFWNLLYLRSGARPPKDDSEVERGRYLVDSLGHCSSCHTPLGIIGGEKSGHYFGGGRIDGWDAPALTELGNASIPWTHDQIVAYLGNGVAIEHGAAGGPMRPVVENLGTVPPSDVRAIATYVMSLPQSKATERVTTATIDPARIRHGQAIFQASCETCHGASASMTTALHRPSLALSSAFHGDTPRNAIATVIEGLSWPEKPGVTTYMPPFGEVLTDKDMADVVDYVRSTTGRPAWADTPATVTSLRKELKP</sequence>
<organism evidence="11 12">
    <name type="scientific">Luteibacter jiangsuensis</name>
    <dbReference type="NCBI Taxonomy" id="637577"/>
    <lineage>
        <taxon>Bacteria</taxon>
        <taxon>Pseudomonadati</taxon>
        <taxon>Pseudomonadota</taxon>
        <taxon>Gammaproteobacteria</taxon>
        <taxon>Lysobacterales</taxon>
        <taxon>Rhodanobacteraceae</taxon>
        <taxon>Luteibacter</taxon>
    </lineage>
</organism>
<dbReference type="PROSITE" id="PS51007">
    <property type="entry name" value="CYTC"/>
    <property type="match status" value="3"/>
</dbReference>
<dbReference type="SUPFAM" id="SSF46626">
    <property type="entry name" value="Cytochrome c"/>
    <property type="match status" value="3"/>
</dbReference>
<evidence type="ECO:0000256" key="7">
    <source>
        <dbReference type="ARBA" id="ARBA00023004"/>
    </source>
</evidence>
<evidence type="ECO:0000256" key="1">
    <source>
        <dbReference type="ARBA" id="ARBA00004236"/>
    </source>
</evidence>
<dbReference type="PANTHER" id="PTHR35008:SF8">
    <property type="entry name" value="ALCOHOL DEHYDROGENASE CYTOCHROME C SUBUNIT"/>
    <property type="match status" value="1"/>
</dbReference>
<proteinExistence type="predicted"/>
<protein>
    <submittedName>
        <fullName evidence="11">Mono/diheme cytochrome c family protein</fullName>
    </submittedName>
</protein>
<accession>A0ABT9STH2</accession>
<keyword evidence="3 9" id="KW-0349">Heme</keyword>
<comment type="subcellular location">
    <subcellularLocation>
        <location evidence="1">Cell membrane</location>
    </subcellularLocation>
</comment>
<evidence type="ECO:0000256" key="6">
    <source>
        <dbReference type="ARBA" id="ARBA00022737"/>
    </source>
</evidence>
<keyword evidence="8" id="KW-0472">Membrane</keyword>
<keyword evidence="2" id="KW-1003">Cell membrane</keyword>
<evidence type="ECO:0000256" key="8">
    <source>
        <dbReference type="ARBA" id="ARBA00023136"/>
    </source>
</evidence>
<dbReference type="EMBL" id="JAUSSK010000001">
    <property type="protein sequence ID" value="MDQ0008294.1"/>
    <property type="molecule type" value="Genomic_DNA"/>
</dbReference>
<keyword evidence="7 9" id="KW-0408">Iron</keyword>
<dbReference type="PANTHER" id="PTHR35008">
    <property type="entry name" value="BLL4482 PROTEIN-RELATED"/>
    <property type="match status" value="1"/>
</dbReference>
<evidence type="ECO:0000313" key="11">
    <source>
        <dbReference type="EMBL" id="MDQ0008294.1"/>
    </source>
</evidence>
<keyword evidence="12" id="KW-1185">Reference proteome</keyword>
<gene>
    <name evidence="11" type="ORF">J2T07_000453</name>
</gene>
<dbReference type="Proteomes" id="UP001237737">
    <property type="component" value="Unassembled WGS sequence"/>
</dbReference>
<dbReference type="InterPro" id="IPR036909">
    <property type="entry name" value="Cyt_c-like_dom_sf"/>
</dbReference>
<keyword evidence="6" id="KW-0677">Repeat</keyword>
<dbReference type="Pfam" id="PF00034">
    <property type="entry name" value="Cytochrom_C"/>
    <property type="match status" value="1"/>
</dbReference>
<evidence type="ECO:0000256" key="2">
    <source>
        <dbReference type="ARBA" id="ARBA00022475"/>
    </source>
</evidence>
<dbReference type="InterPro" id="IPR051459">
    <property type="entry name" value="Cytochrome_c-type_DH"/>
</dbReference>
<dbReference type="InterPro" id="IPR009056">
    <property type="entry name" value="Cyt_c-like_dom"/>
</dbReference>
<keyword evidence="4 9" id="KW-0479">Metal-binding</keyword>
<evidence type="ECO:0000313" key="12">
    <source>
        <dbReference type="Proteomes" id="UP001237737"/>
    </source>
</evidence>
<evidence type="ECO:0000256" key="3">
    <source>
        <dbReference type="ARBA" id="ARBA00022617"/>
    </source>
</evidence>
<dbReference type="InterPro" id="IPR014353">
    <property type="entry name" value="Membr-bd_ADH_cyt_c"/>
</dbReference>
<evidence type="ECO:0000259" key="10">
    <source>
        <dbReference type="PROSITE" id="PS51007"/>
    </source>
</evidence>
<dbReference type="Pfam" id="PF13442">
    <property type="entry name" value="Cytochrome_CBB3"/>
    <property type="match status" value="1"/>
</dbReference>
<name>A0ABT9STH2_9GAMM</name>
<feature type="domain" description="Cytochrome c" evidence="10">
    <location>
        <begin position="308"/>
        <end position="397"/>
    </location>
</feature>